<dbReference type="InterPro" id="IPR055411">
    <property type="entry name" value="LRR_FXL15/At3g58940/PEG3-like"/>
</dbReference>
<evidence type="ECO:0000313" key="3">
    <source>
        <dbReference type="Proteomes" id="UP000694251"/>
    </source>
</evidence>
<reference evidence="2 3" key="1">
    <citation type="submission" date="2020-12" db="EMBL/GenBank/DDBJ databases">
        <title>Concerted genomic and epigenomic changes stabilize Arabidopsis allopolyploids.</title>
        <authorList>
            <person name="Chen Z."/>
        </authorList>
    </citation>
    <scope>NUCLEOTIDE SEQUENCE [LARGE SCALE GENOMIC DNA]</scope>
    <source>
        <strain evidence="2">As9502</strain>
        <tissue evidence="2">Leaf</tissue>
    </source>
</reference>
<evidence type="ECO:0000259" key="1">
    <source>
        <dbReference type="PROSITE" id="PS50181"/>
    </source>
</evidence>
<gene>
    <name evidence="2" type="ORF">ISN44_As13g019860</name>
</gene>
<dbReference type="Proteomes" id="UP000694251">
    <property type="component" value="Chromosome 13"/>
</dbReference>
<evidence type="ECO:0000313" key="2">
    <source>
        <dbReference type="EMBL" id="KAG7538178.1"/>
    </source>
</evidence>
<feature type="domain" description="F-box" evidence="1">
    <location>
        <begin position="1"/>
        <end position="53"/>
    </location>
</feature>
<dbReference type="Pfam" id="PF00646">
    <property type="entry name" value="F-box"/>
    <property type="match status" value="1"/>
</dbReference>
<dbReference type="EMBL" id="JAEFBJ010000013">
    <property type="protein sequence ID" value="KAG7538178.1"/>
    <property type="molecule type" value="Genomic_DNA"/>
</dbReference>
<dbReference type="InterPro" id="IPR001810">
    <property type="entry name" value="F-box_dom"/>
</dbReference>
<proteinExistence type="predicted"/>
<dbReference type="InterPro" id="IPR053781">
    <property type="entry name" value="F-box_AtFBL13-like"/>
</dbReference>
<name>A0A8T1XVK0_ARASU</name>
<dbReference type="PANTHER" id="PTHR31900:SF34">
    <property type="entry name" value="EMB|CAB62440.1-RELATED"/>
    <property type="match status" value="1"/>
</dbReference>
<dbReference type="AlphaFoldDB" id="A0A8T1XVK0"/>
<comment type="caution">
    <text evidence="2">The sequence shown here is derived from an EMBL/GenBank/DDBJ whole genome shotgun (WGS) entry which is preliminary data.</text>
</comment>
<dbReference type="PROSITE" id="PS50181">
    <property type="entry name" value="FBOX"/>
    <property type="match status" value="1"/>
</dbReference>
<dbReference type="PANTHER" id="PTHR31900">
    <property type="entry name" value="F-BOX/RNI SUPERFAMILY PROTEIN-RELATED"/>
    <property type="match status" value="1"/>
</dbReference>
<protein>
    <submittedName>
        <fullName evidence="2">F-box domain</fullName>
    </submittedName>
</protein>
<dbReference type="InterPro" id="IPR050232">
    <property type="entry name" value="FBL13/AtMIF1-like"/>
</dbReference>
<dbReference type="CDD" id="cd22160">
    <property type="entry name" value="F-box_AtFBL13-like"/>
    <property type="match status" value="1"/>
</dbReference>
<sequence>MDMISNLSDDLLLKILSELPTKDVVATAVLSKRWKFLWMMVHKLDFDDNFEYEDVVDGLPSNYERFLQFVDRVMVFHKAPVIKTLKFRVGRWCNTEEMAHWIRIGIVRCVRQLEISHFVEYYEEYDQQSIILPRSLYMFAKLEVLKLTNTIVLDVPTAVCLPSLKSLHLLYVEYKTDECHCRLLSGCPVLEELVVDISSNSSLPCFYVVMPSLERLSIRDTWVDDFASNVVINAPSLKYLNIVDTAGNDISCLSENMPKMAEANVNVSHEGPEMVMRSLTSVKRLSLCLSLSASMVIKNNLCVSYDSNSVITHVLMFFEILNAASATYCVLSACSSGAMCRCSKVVGTIYLDARKFSKITSSQAHQGTLVVVREPY</sequence>
<dbReference type="OrthoDB" id="612216at2759"/>
<organism evidence="2 3">
    <name type="scientific">Arabidopsis suecica</name>
    <name type="common">Swedish thale-cress</name>
    <name type="synonym">Cardaminopsis suecica</name>
    <dbReference type="NCBI Taxonomy" id="45249"/>
    <lineage>
        <taxon>Eukaryota</taxon>
        <taxon>Viridiplantae</taxon>
        <taxon>Streptophyta</taxon>
        <taxon>Embryophyta</taxon>
        <taxon>Tracheophyta</taxon>
        <taxon>Spermatophyta</taxon>
        <taxon>Magnoliopsida</taxon>
        <taxon>eudicotyledons</taxon>
        <taxon>Gunneridae</taxon>
        <taxon>Pentapetalae</taxon>
        <taxon>rosids</taxon>
        <taxon>malvids</taxon>
        <taxon>Brassicales</taxon>
        <taxon>Brassicaceae</taxon>
        <taxon>Camelineae</taxon>
        <taxon>Arabidopsis</taxon>
    </lineage>
</organism>
<keyword evidence="3" id="KW-1185">Reference proteome</keyword>
<accession>A0A8T1XVK0</accession>
<dbReference type="Pfam" id="PF24758">
    <property type="entry name" value="LRR_At5g56370"/>
    <property type="match status" value="1"/>
</dbReference>